<feature type="region of interest" description="Disordered" evidence="12">
    <location>
        <begin position="615"/>
        <end position="634"/>
    </location>
</feature>
<evidence type="ECO:0000256" key="11">
    <source>
        <dbReference type="SAM" id="Coils"/>
    </source>
</evidence>
<dbReference type="EMBL" id="QEFC01000088">
    <property type="protein sequence ID" value="KAE9466463.1"/>
    <property type="molecule type" value="Genomic_DNA"/>
</dbReference>
<dbReference type="InterPro" id="IPR045261">
    <property type="entry name" value="MORC_ATPase"/>
</dbReference>
<evidence type="ECO:0000256" key="9">
    <source>
        <dbReference type="ARBA" id="ARBA00023204"/>
    </source>
</evidence>
<feature type="region of interest" description="Disordered" evidence="12">
    <location>
        <begin position="143"/>
        <end position="163"/>
    </location>
</feature>
<feature type="compositionally biased region" description="Low complexity" evidence="12">
    <location>
        <begin position="80"/>
        <end position="92"/>
    </location>
</feature>
<evidence type="ECO:0000256" key="4">
    <source>
        <dbReference type="ARBA" id="ARBA00022759"/>
    </source>
</evidence>
<accession>A0A6A4M535</accession>
<dbReference type="GO" id="GO:0005634">
    <property type="term" value="C:nucleus"/>
    <property type="evidence" value="ECO:0007669"/>
    <property type="project" value="UniProtKB-SubCell"/>
</dbReference>
<dbReference type="PANTHER" id="PTHR23336">
    <property type="entry name" value="ZINC FINGER CW-TYPE COILED-COIL DOMAIN PROTEIN 3"/>
    <property type="match status" value="1"/>
</dbReference>
<evidence type="ECO:0000256" key="6">
    <source>
        <dbReference type="ARBA" id="ARBA00022853"/>
    </source>
</evidence>
<dbReference type="GO" id="GO:0031047">
    <property type="term" value="P:regulatory ncRNA-mediated gene silencing"/>
    <property type="evidence" value="ECO:0007669"/>
    <property type="project" value="UniProtKB-KW"/>
</dbReference>
<protein>
    <recommendedName>
        <fullName evidence="13">Morc S5 domain-containing protein</fullName>
    </recommendedName>
</protein>
<evidence type="ECO:0000256" key="3">
    <source>
        <dbReference type="ARBA" id="ARBA00022722"/>
    </source>
</evidence>
<sequence length="712" mass="80073">MSSADVVELSADDMIGKSRGKKSKRRLDSALGTIELEWNTKTKSKKVHRKSKMRQEPEENIVSVARSTIQNDSSVLDQGPSPIDESSPSSIPAFGPAPICRQFWKAGNYDMGEGSKTQHQTIAELLDNAVDEIRNGATSVVVDKTTNPRDGSPALLIQDDGGGMDPETIRRYGNGFKTSSMRLGADVIVFTRRLKKRTVSQSVGLLSYTFLRQTGQDRIVVPLLDYEFNPSTEKLGPIFSYGKEHFSSNLSVLLQWSPYSTEEMLLKQWQFDDIGHHGTKIVLYNLWLNDNGDMELDLNFDEEDIRVNADPKLLQTGSLKTSASDHHIANLYRFSLRVILLFTLLPQDFKIILRGRVVEHHNIADDLKFPEFILYKPHGQSKEVLRVLGPDLSLQGCGNSYHELPDDRSDTCSELFVLDILVGAPSLSLNSEGSGVRQCLMDWAELSAKAAVVTTIGFLKDAPRVKFHGFNVYHKNRLILPFWRVKHATNSTARGVVGILEANFIEPTHDKQDFEKTPVFQKLEARLKDMTMEYWRFHCGLIGYQLVKKTGTKPKPSQEPLLSKANGFLPPLVLNQRSSVSVDAQPVSPSVESFEAVGAAPSYFSTRRPETFMNNHNVGSWQGPKGRRKEQNPTVELENGKIHKAPHSNENQLQEQKFTSLMQENKKLRSKLLELERGEEDLNLKVQQLWSELGDLESEYARMLAELGAIHD</sequence>
<dbReference type="GO" id="GO:0006281">
    <property type="term" value="P:DNA repair"/>
    <property type="evidence" value="ECO:0007669"/>
    <property type="project" value="UniProtKB-KW"/>
</dbReference>
<keyword evidence="4" id="KW-0378">Hydrolase</keyword>
<dbReference type="GO" id="GO:0031349">
    <property type="term" value="P:positive regulation of defense response"/>
    <property type="evidence" value="ECO:0007669"/>
    <property type="project" value="UniProtKB-ARBA"/>
</dbReference>
<keyword evidence="15" id="KW-1185">Reference proteome</keyword>
<evidence type="ECO:0000256" key="12">
    <source>
        <dbReference type="SAM" id="MobiDB-lite"/>
    </source>
</evidence>
<feature type="region of interest" description="Disordered" evidence="12">
    <location>
        <begin position="1"/>
        <end position="26"/>
    </location>
</feature>
<reference evidence="14 15" key="1">
    <citation type="journal article" date="2019" name="Genome Biol. Evol.">
        <title>The Rhododendron genome and chromosomal organization provide insight into shared whole-genome duplications across the heath family (Ericaceae).</title>
        <authorList>
            <person name="Soza V.L."/>
            <person name="Lindsley D."/>
            <person name="Waalkes A."/>
            <person name="Ramage E."/>
            <person name="Patwardhan R.P."/>
            <person name="Burton J.N."/>
            <person name="Adey A."/>
            <person name="Kumar A."/>
            <person name="Qiu R."/>
            <person name="Shendure J."/>
            <person name="Hall B."/>
        </authorList>
    </citation>
    <scope>NUCLEOTIDE SEQUENCE [LARGE SCALE GENOMIC DNA]</scope>
    <source>
        <strain evidence="14">RSF 1966-606</strain>
    </source>
</reference>
<feature type="non-terminal residue" evidence="14">
    <location>
        <position position="1"/>
    </location>
</feature>
<comment type="caution">
    <text evidence="14">The sequence shown here is derived from an EMBL/GenBank/DDBJ whole genome shotgun (WGS) entry which is preliminary data.</text>
</comment>
<evidence type="ECO:0000313" key="14">
    <source>
        <dbReference type="EMBL" id="KAE9466463.1"/>
    </source>
</evidence>
<evidence type="ECO:0000256" key="1">
    <source>
        <dbReference type="ARBA" id="ARBA00004123"/>
    </source>
</evidence>
<comment type="similarity">
    <text evidence="2">Belongs to the MORC ATPase protein family.</text>
</comment>
<evidence type="ECO:0000256" key="5">
    <source>
        <dbReference type="ARBA" id="ARBA00022763"/>
    </source>
</evidence>
<keyword evidence="5" id="KW-0227">DNA damage</keyword>
<keyword evidence="7 11" id="KW-0175">Coiled coil</keyword>
<keyword evidence="6" id="KW-0156">Chromatin regulator</keyword>
<dbReference type="Gene3D" id="3.30.565.10">
    <property type="entry name" value="Histidine kinase-like ATPase, C-terminal domain"/>
    <property type="match status" value="1"/>
</dbReference>
<feature type="domain" description="Morc S5" evidence="13">
    <location>
        <begin position="448"/>
        <end position="535"/>
    </location>
</feature>
<comment type="subcellular location">
    <subcellularLocation>
        <location evidence="1">Nucleus</location>
    </subcellularLocation>
</comment>
<evidence type="ECO:0000259" key="13">
    <source>
        <dbReference type="Pfam" id="PF17942"/>
    </source>
</evidence>
<evidence type="ECO:0000256" key="10">
    <source>
        <dbReference type="ARBA" id="ARBA00023242"/>
    </source>
</evidence>
<dbReference type="InterPro" id="IPR036890">
    <property type="entry name" value="HATPase_C_sf"/>
</dbReference>
<evidence type="ECO:0000313" key="15">
    <source>
        <dbReference type="Proteomes" id="UP000428333"/>
    </source>
</evidence>
<keyword evidence="8" id="KW-0943">RNA-mediated gene silencing</keyword>
<name>A0A6A4M535_9ERIC</name>
<feature type="coiled-coil region" evidence="11">
    <location>
        <begin position="651"/>
        <end position="685"/>
    </location>
</feature>
<evidence type="ECO:0000256" key="7">
    <source>
        <dbReference type="ARBA" id="ARBA00023054"/>
    </source>
</evidence>
<dbReference type="Proteomes" id="UP000428333">
    <property type="component" value="Linkage Group LG01"/>
</dbReference>
<evidence type="ECO:0000256" key="2">
    <source>
        <dbReference type="ARBA" id="ARBA00007845"/>
    </source>
</evidence>
<dbReference type="GO" id="GO:0006325">
    <property type="term" value="P:chromatin organization"/>
    <property type="evidence" value="ECO:0007669"/>
    <property type="project" value="UniProtKB-KW"/>
</dbReference>
<dbReference type="Pfam" id="PF17942">
    <property type="entry name" value="Morc6_S5"/>
    <property type="match status" value="2"/>
</dbReference>
<dbReference type="GO" id="GO:0004519">
    <property type="term" value="F:endonuclease activity"/>
    <property type="evidence" value="ECO:0007669"/>
    <property type="project" value="UniProtKB-KW"/>
</dbReference>
<feature type="domain" description="Morc S5" evidence="13">
    <location>
        <begin position="335"/>
        <end position="382"/>
    </location>
</feature>
<evidence type="ECO:0000256" key="8">
    <source>
        <dbReference type="ARBA" id="ARBA00023158"/>
    </source>
</evidence>
<keyword evidence="9" id="KW-0234">DNA repair</keyword>
<organism evidence="14 15">
    <name type="scientific">Rhododendron williamsianum</name>
    <dbReference type="NCBI Taxonomy" id="262921"/>
    <lineage>
        <taxon>Eukaryota</taxon>
        <taxon>Viridiplantae</taxon>
        <taxon>Streptophyta</taxon>
        <taxon>Embryophyta</taxon>
        <taxon>Tracheophyta</taxon>
        <taxon>Spermatophyta</taxon>
        <taxon>Magnoliopsida</taxon>
        <taxon>eudicotyledons</taxon>
        <taxon>Gunneridae</taxon>
        <taxon>Pentapetalae</taxon>
        <taxon>asterids</taxon>
        <taxon>Ericales</taxon>
        <taxon>Ericaceae</taxon>
        <taxon>Ericoideae</taxon>
        <taxon>Rhodoreae</taxon>
        <taxon>Rhododendron</taxon>
    </lineage>
</organism>
<feature type="region of interest" description="Disordered" evidence="12">
    <location>
        <begin position="70"/>
        <end position="94"/>
    </location>
</feature>
<keyword evidence="3" id="KW-0540">Nuclease</keyword>
<gene>
    <name evidence="14" type="ORF">C3L33_01619</name>
</gene>
<dbReference type="AlphaFoldDB" id="A0A6A4M535"/>
<dbReference type="OrthoDB" id="757982at2759"/>
<dbReference type="SUPFAM" id="SSF55874">
    <property type="entry name" value="ATPase domain of HSP90 chaperone/DNA topoisomerase II/histidine kinase"/>
    <property type="match status" value="1"/>
</dbReference>
<keyword evidence="10" id="KW-0539">Nucleus</keyword>
<dbReference type="GO" id="GO:0016887">
    <property type="term" value="F:ATP hydrolysis activity"/>
    <property type="evidence" value="ECO:0007669"/>
    <property type="project" value="InterPro"/>
</dbReference>
<proteinExistence type="inferred from homology"/>
<dbReference type="InterPro" id="IPR041006">
    <property type="entry name" value="Morc_S5"/>
</dbReference>
<dbReference type="PANTHER" id="PTHR23336:SF44">
    <property type="entry name" value="PROTEIN MICRORCHIDIA 6"/>
    <property type="match status" value="1"/>
</dbReference>
<keyword evidence="4" id="KW-0255">Endonuclease</keyword>